<dbReference type="EMBL" id="CAJNOQ010018662">
    <property type="protein sequence ID" value="CAF1433674.1"/>
    <property type="molecule type" value="Genomic_DNA"/>
</dbReference>
<name>A0A815N9V7_9BILA</name>
<evidence type="ECO:0000313" key="1">
    <source>
        <dbReference type="EMBL" id="CAF1433674.1"/>
    </source>
</evidence>
<protein>
    <submittedName>
        <fullName evidence="1">Uncharacterized protein</fullName>
    </submittedName>
</protein>
<keyword evidence="3" id="KW-1185">Reference proteome</keyword>
<accession>A0A815N9V7</accession>
<dbReference type="AlphaFoldDB" id="A0A815N9V7"/>
<dbReference type="EMBL" id="CAJOBC010084099">
    <property type="protein sequence ID" value="CAF4311674.1"/>
    <property type="molecule type" value="Genomic_DNA"/>
</dbReference>
<sequence length="130" mass="14217">MSYASSSSVPVTITGAVAPSPQKQQQTIIYPAYDEIPAFGNKTAVNVNAGDGRKRSHSLIDNFHPVRWIRSHTITRKSKNDSRNRAATISSELSPPLTIIKEPPIRSARSVTISSDPLAPTPRPAITFFY</sequence>
<organism evidence="1 3">
    <name type="scientific">Didymodactylos carnosus</name>
    <dbReference type="NCBI Taxonomy" id="1234261"/>
    <lineage>
        <taxon>Eukaryota</taxon>
        <taxon>Metazoa</taxon>
        <taxon>Spiralia</taxon>
        <taxon>Gnathifera</taxon>
        <taxon>Rotifera</taxon>
        <taxon>Eurotatoria</taxon>
        <taxon>Bdelloidea</taxon>
        <taxon>Philodinida</taxon>
        <taxon>Philodinidae</taxon>
        <taxon>Didymodactylos</taxon>
    </lineage>
</organism>
<dbReference type="Proteomes" id="UP000663829">
    <property type="component" value="Unassembled WGS sequence"/>
</dbReference>
<evidence type="ECO:0000313" key="3">
    <source>
        <dbReference type="Proteomes" id="UP000663829"/>
    </source>
</evidence>
<reference evidence="1" key="1">
    <citation type="submission" date="2021-02" db="EMBL/GenBank/DDBJ databases">
        <authorList>
            <person name="Nowell W R."/>
        </authorList>
    </citation>
    <scope>NUCLEOTIDE SEQUENCE</scope>
</reference>
<gene>
    <name evidence="1" type="ORF">GPM918_LOCUS34103</name>
    <name evidence="2" type="ORF">SRO942_LOCUS34799</name>
</gene>
<comment type="caution">
    <text evidence="1">The sequence shown here is derived from an EMBL/GenBank/DDBJ whole genome shotgun (WGS) entry which is preliminary data.</text>
</comment>
<dbReference type="Proteomes" id="UP000681722">
    <property type="component" value="Unassembled WGS sequence"/>
</dbReference>
<proteinExistence type="predicted"/>
<evidence type="ECO:0000313" key="2">
    <source>
        <dbReference type="EMBL" id="CAF4311674.1"/>
    </source>
</evidence>